<dbReference type="AlphaFoldDB" id="A0A8J7YZQ6"/>
<keyword evidence="1" id="KW-0808">Transferase</keyword>
<comment type="caution">
    <text evidence="4">The sequence shown here is derived from an EMBL/GenBank/DDBJ whole genome shotgun (WGS) entry which is preliminary data.</text>
</comment>
<organism evidence="4 5">
    <name type="scientific">Myxacorys almedinensis A</name>
    <dbReference type="NCBI Taxonomy" id="2690445"/>
    <lineage>
        <taxon>Bacteria</taxon>
        <taxon>Bacillati</taxon>
        <taxon>Cyanobacteriota</taxon>
        <taxon>Cyanophyceae</taxon>
        <taxon>Leptolyngbyales</taxon>
        <taxon>Leptolyngbyaceae</taxon>
        <taxon>Myxacorys</taxon>
        <taxon>Myxacorys almedinensis</taxon>
    </lineage>
</organism>
<evidence type="ECO:0000256" key="2">
    <source>
        <dbReference type="ARBA" id="ARBA00023315"/>
    </source>
</evidence>
<dbReference type="GO" id="GO:0016747">
    <property type="term" value="F:acyltransferase activity, transferring groups other than amino-acyl groups"/>
    <property type="evidence" value="ECO:0007669"/>
    <property type="project" value="InterPro"/>
</dbReference>
<keyword evidence="5" id="KW-1185">Reference proteome</keyword>
<dbReference type="PANTHER" id="PTHR43420">
    <property type="entry name" value="ACETYLTRANSFERASE"/>
    <property type="match status" value="1"/>
</dbReference>
<accession>A0A8J7YZQ6</accession>
<dbReference type="InterPro" id="IPR000182">
    <property type="entry name" value="GNAT_dom"/>
</dbReference>
<dbReference type="RefSeq" id="WP_162422564.1">
    <property type="nucleotide sequence ID" value="NZ_WVIE01000006.1"/>
</dbReference>
<dbReference type="Gene3D" id="3.40.630.30">
    <property type="match status" value="1"/>
</dbReference>
<dbReference type="SUPFAM" id="SSF55729">
    <property type="entry name" value="Acyl-CoA N-acyltransferases (Nat)"/>
    <property type="match status" value="1"/>
</dbReference>
<proteinExistence type="predicted"/>
<sequence>MTLENTFENTFETPENSDCALTVREMEIDDLADVFHLGELLFTSDLYPYIYRTWDEWEVIGSYNTEPDYCLVAEIDDQIAGFILGTIISKGALVYGYITWLGVAPNFQRRGIADQLVDRLVERLINDGARFMMADTDPENAQAVKFFARKGFRDTRRHIFLSMNLSQHEYYGKLIAYEREKADRKVWKRPRRRPTPKS</sequence>
<dbReference type="Proteomes" id="UP000646053">
    <property type="component" value="Unassembled WGS sequence"/>
</dbReference>
<dbReference type="EMBL" id="WVIE01000006">
    <property type="protein sequence ID" value="NDJ17049.1"/>
    <property type="molecule type" value="Genomic_DNA"/>
</dbReference>
<evidence type="ECO:0000256" key="1">
    <source>
        <dbReference type="ARBA" id="ARBA00022679"/>
    </source>
</evidence>
<reference evidence="4" key="1">
    <citation type="submission" date="2019-12" db="EMBL/GenBank/DDBJ databases">
        <title>High-Quality draft genome sequences of three cyanobacteria isolated from the limestone walls of the Old Cathedral of Coimbra.</title>
        <authorList>
            <person name="Tiago I."/>
            <person name="Soares F."/>
            <person name="Portugal A."/>
        </authorList>
    </citation>
    <scope>NUCLEOTIDE SEQUENCE</scope>
    <source>
        <strain evidence="4">A</strain>
    </source>
</reference>
<gene>
    <name evidence="4" type="ORF">GS601_07065</name>
</gene>
<dbReference type="PROSITE" id="PS51186">
    <property type="entry name" value="GNAT"/>
    <property type="match status" value="1"/>
</dbReference>
<keyword evidence="2" id="KW-0012">Acyltransferase</keyword>
<name>A0A8J7YZQ6_9CYAN</name>
<dbReference type="InterPro" id="IPR050680">
    <property type="entry name" value="YpeA/RimI_acetyltransf"/>
</dbReference>
<evidence type="ECO:0000313" key="5">
    <source>
        <dbReference type="Proteomes" id="UP000646053"/>
    </source>
</evidence>
<protein>
    <submittedName>
        <fullName evidence="4">GNAT family N-acetyltransferase</fullName>
    </submittedName>
</protein>
<dbReference type="InterPro" id="IPR016181">
    <property type="entry name" value="Acyl_CoA_acyltransferase"/>
</dbReference>
<evidence type="ECO:0000259" key="3">
    <source>
        <dbReference type="PROSITE" id="PS51186"/>
    </source>
</evidence>
<evidence type="ECO:0000313" key="4">
    <source>
        <dbReference type="EMBL" id="NDJ17049.1"/>
    </source>
</evidence>
<dbReference type="Pfam" id="PF00583">
    <property type="entry name" value="Acetyltransf_1"/>
    <property type="match status" value="1"/>
</dbReference>
<feature type="domain" description="N-acetyltransferase" evidence="3">
    <location>
        <begin position="21"/>
        <end position="176"/>
    </location>
</feature>
<dbReference type="CDD" id="cd04301">
    <property type="entry name" value="NAT_SF"/>
    <property type="match status" value="1"/>
</dbReference>